<sequence>MGSGQGQGQGEVGQAHRRRHHADQWQARPARRPHPGALRLHQGAGRGRDEGVGTGCAVVRRCTTVLQGAFGRFFLCLTAGAVAPAYPASHLLASAAPTKVNPSSLLL</sequence>
<name>A0A375CKP9_9BURK</name>
<protein>
    <submittedName>
        <fullName evidence="2">Uncharacterized protein</fullName>
    </submittedName>
</protein>
<organism evidence="2">
    <name type="scientific">Cupriavidus taiwanensis</name>
    <dbReference type="NCBI Taxonomy" id="164546"/>
    <lineage>
        <taxon>Bacteria</taxon>
        <taxon>Pseudomonadati</taxon>
        <taxon>Pseudomonadota</taxon>
        <taxon>Betaproteobacteria</taxon>
        <taxon>Burkholderiales</taxon>
        <taxon>Burkholderiaceae</taxon>
        <taxon>Cupriavidus</taxon>
    </lineage>
</organism>
<proteinExistence type="predicted"/>
<feature type="region of interest" description="Disordered" evidence="1">
    <location>
        <begin position="1"/>
        <end position="53"/>
    </location>
</feature>
<accession>A0A375CKP9</accession>
<dbReference type="AlphaFoldDB" id="A0A375CKP9"/>
<evidence type="ECO:0000313" key="2">
    <source>
        <dbReference type="EMBL" id="SOY74816.1"/>
    </source>
</evidence>
<evidence type="ECO:0000256" key="1">
    <source>
        <dbReference type="SAM" id="MobiDB-lite"/>
    </source>
</evidence>
<dbReference type="Proteomes" id="UP000257016">
    <property type="component" value="Unassembled WGS sequence"/>
</dbReference>
<reference evidence="2" key="1">
    <citation type="submission" date="2018-01" db="EMBL/GenBank/DDBJ databases">
        <authorList>
            <person name="Clerissi C."/>
        </authorList>
    </citation>
    <scope>NUCLEOTIDE SEQUENCE</scope>
    <source>
        <strain evidence="2">Cupriavidus taiwanensis LMG 19430</strain>
    </source>
</reference>
<gene>
    <name evidence="2" type="ORF">CBM2586_B30181</name>
</gene>
<feature type="compositionally biased region" description="Gly residues" evidence="1">
    <location>
        <begin position="1"/>
        <end position="11"/>
    </location>
</feature>
<dbReference type="EMBL" id="OFSN01000021">
    <property type="protein sequence ID" value="SOY74816.1"/>
    <property type="molecule type" value="Genomic_DNA"/>
</dbReference>
<comment type="caution">
    <text evidence="2">The sequence shown here is derived from an EMBL/GenBank/DDBJ whole genome shotgun (WGS) entry which is preliminary data.</text>
</comment>